<feature type="chain" id="PRO_5003043652" evidence="3">
    <location>
        <begin position="25"/>
        <end position="216"/>
    </location>
</feature>
<keyword evidence="2" id="KW-0812">Transmembrane</keyword>
<dbReference type="KEGG" id="cwo:Cwoe_4982"/>
<feature type="compositionally biased region" description="Gly residues" evidence="1">
    <location>
        <begin position="86"/>
        <end position="138"/>
    </location>
</feature>
<evidence type="ECO:0000313" key="5">
    <source>
        <dbReference type="Proteomes" id="UP000008229"/>
    </source>
</evidence>
<keyword evidence="5" id="KW-1185">Reference proteome</keyword>
<gene>
    <name evidence="4" type="ordered locus">Cwoe_4982</name>
</gene>
<reference evidence="4 5" key="1">
    <citation type="journal article" date="2010" name="Stand. Genomic Sci.">
        <title>Complete genome sequence of Conexibacter woesei type strain (ID131577).</title>
        <authorList>
            <person name="Pukall R."/>
            <person name="Lapidus A."/>
            <person name="Glavina Del Rio T."/>
            <person name="Copeland A."/>
            <person name="Tice H."/>
            <person name="Cheng J.-F."/>
            <person name="Lucas S."/>
            <person name="Chen F."/>
            <person name="Nolan M."/>
            <person name="Bruce D."/>
            <person name="Goodwin L."/>
            <person name="Pitluck S."/>
            <person name="Mavromatis K."/>
            <person name="Ivanova N."/>
            <person name="Ovchinnikova G."/>
            <person name="Pati A."/>
            <person name="Chen A."/>
            <person name="Palaniappan K."/>
            <person name="Land M."/>
            <person name="Hauser L."/>
            <person name="Chang Y.-J."/>
            <person name="Jeffries C.D."/>
            <person name="Chain P."/>
            <person name="Meincke L."/>
            <person name="Sims D."/>
            <person name="Brettin T."/>
            <person name="Detter J.C."/>
            <person name="Rohde M."/>
            <person name="Goeker M."/>
            <person name="Bristow J."/>
            <person name="Eisen J.A."/>
            <person name="Markowitz V."/>
            <person name="Kyrpides N.C."/>
            <person name="Klenk H.-P."/>
            <person name="Hugenholtz P."/>
        </authorList>
    </citation>
    <scope>NUCLEOTIDE SEQUENCE [LARGE SCALE GENOMIC DNA]</scope>
    <source>
        <strain evidence="5">DSM 14684 / CIP 108061 / JCM 11494 / NBRC 100937 / ID131577</strain>
    </source>
</reference>
<keyword evidence="2" id="KW-0472">Membrane</keyword>
<dbReference type="EMBL" id="CP001854">
    <property type="protein sequence ID" value="ADB53393.1"/>
    <property type="molecule type" value="Genomic_DNA"/>
</dbReference>
<dbReference type="eggNOG" id="ENOG5031N6P">
    <property type="taxonomic scope" value="Bacteria"/>
</dbReference>
<name>D3FC98_CONWI</name>
<dbReference type="STRING" id="469383.Cwoe_4982"/>
<evidence type="ECO:0000313" key="4">
    <source>
        <dbReference type="EMBL" id="ADB53393.1"/>
    </source>
</evidence>
<dbReference type="RefSeq" id="WP_012936444.1">
    <property type="nucleotide sequence ID" value="NC_013739.1"/>
</dbReference>
<evidence type="ECO:0000256" key="1">
    <source>
        <dbReference type="SAM" id="MobiDB-lite"/>
    </source>
</evidence>
<organism evidence="4 5">
    <name type="scientific">Conexibacter woesei (strain DSM 14684 / CCUG 47730 / CIP 108061 / JCM 11494 / NBRC 100937 / ID131577)</name>
    <dbReference type="NCBI Taxonomy" id="469383"/>
    <lineage>
        <taxon>Bacteria</taxon>
        <taxon>Bacillati</taxon>
        <taxon>Actinomycetota</taxon>
        <taxon>Thermoleophilia</taxon>
        <taxon>Solirubrobacterales</taxon>
        <taxon>Conexibacteraceae</taxon>
        <taxon>Conexibacter</taxon>
    </lineage>
</organism>
<feature type="region of interest" description="Disordered" evidence="1">
    <location>
        <begin position="80"/>
        <end position="164"/>
    </location>
</feature>
<keyword evidence="3" id="KW-0732">Signal</keyword>
<dbReference type="Proteomes" id="UP000008229">
    <property type="component" value="Chromosome"/>
</dbReference>
<dbReference type="AlphaFoldDB" id="D3FC98"/>
<protein>
    <submittedName>
        <fullName evidence="4">Uncharacterized protein</fullName>
    </submittedName>
</protein>
<evidence type="ECO:0000256" key="2">
    <source>
        <dbReference type="SAM" id="Phobius"/>
    </source>
</evidence>
<accession>D3FC98</accession>
<feature type="transmembrane region" description="Helical" evidence="2">
    <location>
        <begin position="187"/>
        <end position="210"/>
    </location>
</feature>
<proteinExistence type="predicted"/>
<evidence type="ECO:0000256" key="3">
    <source>
        <dbReference type="SAM" id="SignalP"/>
    </source>
</evidence>
<sequence precursor="true">MRIPTLLPLLVLAALVGAAAPAGAATPQQIIRDCSGSPTGLLRGTYTQAELRAALNRAHGEVAEYTGCPDAIRAKMRELARESARGGEGSGGGGTGDGGGGGPAGGGSGAGAAGGDGAGGGPAGDGGAGGGGAGGTGGDETTADSGPASPPPHQAGSSVPVQLAGGPVVPGLGGVETDGTQALPLPLLAFFALLLATAAGVGAASAGRLLRVRGRA</sequence>
<dbReference type="HOGENOM" id="CLU_1275891_0_0_11"/>
<keyword evidence="2" id="KW-1133">Transmembrane helix</keyword>
<feature type="signal peptide" evidence="3">
    <location>
        <begin position="1"/>
        <end position="24"/>
    </location>
</feature>
<reference evidence="5" key="2">
    <citation type="submission" date="2010-01" db="EMBL/GenBank/DDBJ databases">
        <title>The complete genome of Conexibacter woesei DSM 14684.</title>
        <authorList>
            <consortium name="US DOE Joint Genome Institute (JGI-PGF)"/>
            <person name="Lucas S."/>
            <person name="Copeland A."/>
            <person name="Lapidus A."/>
            <person name="Glavina del Rio T."/>
            <person name="Dalin E."/>
            <person name="Tice H."/>
            <person name="Bruce D."/>
            <person name="Goodwin L."/>
            <person name="Pitluck S."/>
            <person name="Kyrpides N."/>
            <person name="Mavromatis K."/>
            <person name="Ivanova N."/>
            <person name="Mikhailova N."/>
            <person name="Chertkov O."/>
            <person name="Brettin T."/>
            <person name="Detter J.C."/>
            <person name="Han C."/>
            <person name="Larimer F."/>
            <person name="Land M."/>
            <person name="Hauser L."/>
            <person name="Markowitz V."/>
            <person name="Cheng J.-F."/>
            <person name="Hugenholtz P."/>
            <person name="Woyke T."/>
            <person name="Wu D."/>
            <person name="Pukall R."/>
            <person name="Steenblock K."/>
            <person name="Schneider S."/>
            <person name="Klenk H.-P."/>
            <person name="Eisen J.A."/>
        </authorList>
    </citation>
    <scope>NUCLEOTIDE SEQUENCE [LARGE SCALE GENOMIC DNA]</scope>
    <source>
        <strain evidence="5">DSM 14684 / CIP 108061 / JCM 11494 / NBRC 100937 / ID131577</strain>
    </source>
</reference>